<keyword evidence="7" id="KW-0249">Electron transport</keyword>
<keyword evidence="6" id="KW-0999">Mitochondrion inner membrane</keyword>
<dbReference type="OrthoDB" id="10250268at2759"/>
<dbReference type="InterPro" id="IPR007741">
    <property type="entry name" value="Ribosomal_mL43/mS25/NADH_DH"/>
</dbReference>
<dbReference type="Pfam" id="PF05047">
    <property type="entry name" value="L51_S25_CI-B8"/>
    <property type="match status" value="1"/>
</dbReference>
<evidence type="ECO:0000313" key="11">
    <source>
        <dbReference type="EMBL" id="KMM71328.1"/>
    </source>
</evidence>
<dbReference type="GO" id="GO:0005743">
    <property type="term" value="C:mitochondrial inner membrane"/>
    <property type="evidence" value="ECO:0007669"/>
    <property type="project" value="UniProtKB-SubCell"/>
</dbReference>
<evidence type="ECO:0000256" key="7">
    <source>
        <dbReference type="ARBA" id="ARBA00022982"/>
    </source>
</evidence>
<dbReference type="PIRSF" id="PIRSF005822">
    <property type="entry name" value="NDUA2"/>
    <property type="match status" value="1"/>
</dbReference>
<evidence type="ECO:0000256" key="9">
    <source>
        <dbReference type="ARBA" id="ARBA00023136"/>
    </source>
</evidence>
<name>A0A0J6FLT8_COCPO</name>
<dbReference type="SUPFAM" id="SSF52833">
    <property type="entry name" value="Thioredoxin-like"/>
    <property type="match status" value="1"/>
</dbReference>
<dbReference type="AlphaFoldDB" id="A0A0J6FLT8"/>
<reference evidence="12" key="3">
    <citation type="journal article" date="2010" name="Genome Res.">
        <title>Population genomic sequencing of Coccidioides fungi reveals recent hybridization and transposon control.</title>
        <authorList>
            <person name="Neafsey D.E."/>
            <person name="Barker B.M."/>
            <person name="Sharpton T.J."/>
            <person name="Stajich J.E."/>
            <person name="Park D.J."/>
            <person name="Whiston E."/>
            <person name="Hung C.-Y."/>
            <person name="McMahan C."/>
            <person name="White J."/>
            <person name="Sykes S."/>
            <person name="Heiman D."/>
            <person name="Young S."/>
            <person name="Zeng Q."/>
            <person name="Abouelleil A."/>
            <person name="Aftuck L."/>
            <person name="Bessette D."/>
            <person name="Brown A."/>
            <person name="FitzGerald M."/>
            <person name="Lui A."/>
            <person name="Macdonald J.P."/>
            <person name="Priest M."/>
            <person name="Orbach M.J."/>
            <person name="Galgiani J.N."/>
            <person name="Kirkland T.N."/>
            <person name="Cole G.T."/>
            <person name="Birren B.W."/>
            <person name="Henn M.R."/>
            <person name="Taylor J.W."/>
            <person name="Rounsley S.D."/>
        </authorList>
    </citation>
    <scope>NUCLEOTIDE SEQUENCE [LARGE SCALE GENOMIC DNA]</scope>
    <source>
        <strain evidence="12">RMSCC 3488</strain>
    </source>
</reference>
<feature type="domain" description="Ribosomal protein/NADH dehydrogenase" evidence="10">
    <location>
        <begin position="20"/>
        <end position="93"/>
    </location>
</feature>
<dbReference type="SMART" id="SM00916">
    <property type="entry name" value="L51_S25_CI-B8"/>
    <property type="match status" value="1"/>
</dbReference>
<dbReference type="PANTHER" id="PTHR12878:SF0">
    <property type="entry name" value="NADH DEHYDROGENASE [UBIQUINONE] 1 ALPHA SUBCOMPLEX SUBUNIT 2"/>
    <property type="match status" value="1"/>
</dbReference>
<dbReference type="InterPro" id="IPR016464">
    <property type="entry name" value="NADH_Ub_cplx-1_asu_su-2"/>
</dbReference>
<comment type="subcellular location">
    <subcellularLocation>
        <location evidence="2">Mitochondrion inner membrane</location>
        <topology evidence="2">Peripheral membrane protein</topology>
        <orientation evidence="2">Matrix side</orientation>
    </subcellularLocation>
</comment>
<dbReference type="PANTHER" id="PTHR12878">
    <property type="entry name" value="NADH-UBIQUINONE OXIDOREDUCTASE B8 SUBUNIT"/>
    <property type="match status" value="1"/>
</dbReference>
<reference evidence="11 12" key="1">
    <citation type="submission" date="2007-06" db="EMBL/GenBank/DDBJ databases">
        <title>The Genome Sequence of Coccidioides posadasii RMSCC_3488.</title>
        <authorList>
            <consortium name="Coccidioides Genome Resources Consortium"/>
            <consortium name="The Broad Institute Genome Sequencing Platform"/>
            <person name="Henn M.R."/>
            <person name="Sykes S."/>
            <person name="Young S."/>
            <person name="Jaffe D."/>
            <person name="Berlin A."/>
            <person name="Alvarez P."/>
            <person name="Butler J."/>
            <person name="Gnerre S."/>
            <person name="Grabherr M."/>
            <person name="Mauceli E."/>
            <person name="Brockman W."/>
            <person name="Kodira C."/>
            <person name="Alvarado L."/>
            <person name="Zeng Q."/>
            <person name="Crawford M."/>
            <person name="Antoine C."/>
            <person name="Devon K."/>
            <person name="Galgiani J."/>
            <person name="Orsborn K."/>
            <person name="Lewis M.L."/>
            <person name="Nusbaum C."/>
            <person name="Galagan J."/>
            <person name="Birren B."/>
        </authorList>
    </citation>
    <scope>NUCLEOTIDE SEQUENCE [LARGE SCALE GENOMIC DNA]</scope>
    <source>
        <strain evidence="11 12">RMSCC 3488</strain>
    </source>
</reference>
<dbReference type="EMBL" id="DS268113">
    <property type="protein sequence ID" value="KMM71328.1"/>
    <property type="molecule type" value="Genomic_DNA"/>
</dbReference>
<dbReference type="VEuPathDB" id="FungiDB:CPAG_07635"/>
<dbReference type="Proteomes" id="UP000054567">
    <property type="component" value="Unassembled WGS sequence"/>
</dbReference>
<keyword evidence="4" id="KW-0813">Transport</keyword>
<keyword evidence="9" id="KW-0472">Membrane</keyword>
<gene>
    <name evidence="11" type="ORF">CPAG_07635</name>
</gene>
<evidence type="ECO:0000256" key="1">
    <source>
        <dbReference type="ARBA" id="ARBA00003195"/>
    </source>
</evidence>
<protein>
    <submittedName>
        <fullName evidence="11">NADH-ubiquinone oxidoreductase 105 kDa subunit</fullName>
    </submittedName>
</protein>
<comment type="function">
    <text evidence="1">Accessory subunit of the mitochondrial membrane respiratory chain NADH dehydrogenase (Complex I), that is believed not to be involved in catalysis. Complex I functions in the transfer of electrons from NADH to the respiratory chain. The immediate electron acceptor for the enzyme is believed to be ubiquinone.</text>
</comment>
<reference evidence="12" key="2">
    <citation type="journal article" date="2009" name="Genome Res.">
        <title>Comparative genomic analyses of the human fungal pathogens Coccidioides and their relatives.</title>
        <authorList>
            <person name="Sharpton T.J."/>
            <person name="Stajich J.E."/>
            <person name="Rounsley S.D."/>
            <person name="Gardner M.J."/>
            <person name="Wortman J.R."/>
            <person name="Jordar V.S."/>
            <person name="Maiti R."/>
            <person name="Kodira C.D."/>
            <person name="Neafsey D.E."/>
            <person name="Zeng Q."/>
            <person name="Hung C.-Y."/>
            <person name="McMahan C."/>
            <person name="Muszewska A."/>
            <person name="Grynberg M."/>
            <person name="Mandel M.A."/>
            <person name="Kellner E.M."/>
            <person name="Barker B.M."/>
            <person name="Galgiani J.N."/>
            <person name="Orbach M.J."/>
            <person name="Kirkland T.N."/>
            <person name="Cole G.T."/>
            <person name="Henn M.R."/>
            <person name="Birren B.W."/>
            <person name="Taylor J.W."/>
        </authorList>
    </citation>
    <scope>NUCLEOTIDE SEQUENCE [LARGE SCALE GENOMIC DNA]</scope>
    <source>
        <strain evidence="12">RMSCC 3488</strain>
    </source>
</reference>
<keyword evidence="5" id="KW-0679">Respiratory chain</keyword>
<evidence type="ECO:0000256" key="2">
    <source>
        <dbReference type="ARBA" id="ARBA00004443"/>
    </source>
</evidence>
<evidence type="ECO:0000256" key="8">
    <source>
        <dbReference type="ARBA" id="ARBA00023128"/>
    </source>
</evidence>
<evidence type="ECO:0000259" key="10">
    <source>
        <dbReference type="SMART" id="SM00916"/>
    </source>
</evidence>
<comment type="similarity">
    <text evidence="3">Belongs to the complex I NDUFA2 subunit family.</text>
</comment>
<sequence>MSTKYAFSKGLKELRFLFCHSSAHGDATRTFLKRAYPTMKKHNPYTPILIREAADIEPRIFARYEFGREKQQSLLGLSDKEIEQLVTTLVQPKE</sequence>
<keyword evidence="8" id="KW-0496">Mitochondrion</keyword>
<dbReference type="Gene3D" id="3.40.30.10">
    <property type="entry name" value="Glutaredoxin"/>
    <property type="match status" value="1"/>
</dbReference>
<evidence type="ECO:0000313" key="12">
    <source>
        <dbReference type="Proteomes" id="UP000054567"/>
    </source>
</evidence>
<evidence type="ECO:0000256" key="5">
    <source>
        <dbReference type="ARBA" id="ARBA00022660"/>
    </source>
</evidence>
<evidence type="ECO:0000256" key="6">
    <source>
        <dbReference type="ARBA" id="ARBA00022792"/>
    </source>
</evidence>
<accession>A0A0J6FLT8</accession>
<keyword evidence="11" id="KW-0830">Ubiquinone</keyword>
<evidence type="ECO:0000256" key="3">
    <source>
        <dbReference type="ARBA" id="ARBA00008939"/>
    </source>
</evidence>
<dbReference type="InterPro" id="IPR036249">
    <property type="entry name" value="Thioredoxin-like_sf"/>
</dbReference>
<evidence type="ECO:0000256" key="4">
    <source>
        <dbReference type="ARBA" id="ARBA00022448"/>
    </source>
</evidence>
<proteinExistence type="inferred from homology"/>
<dbReference type="FunFam" id="3.40.30.10:FF:000219">
    <property type="entry name" value="NADH-ubiquinone oxidoreductase 10.5 kDa subunit"/>
    <property type="match status" value="1"/>
</dbReference>
<organism evidence="11 12">
    <name type="scientific">Coccidioides posadasii RMSCC 3488</name>
    <dbReference type="NCBI Taxonomy" id="454284"/>
    <lineage>
        <taxon>Eukaryota</taxon>
        <taxon>Fungi</taxon>
        <taxon>Dikarya</taxon>
        <taxon>Ascomycota</taxon>
        <taxon>Pezizomycotina</taxon>
        <taxon>Eurotiomycetes</taxon>
        <taxon>Eurotiomycetidae</taxon>
        <taxon>Onygenales</taxon>
        <taxon>Onygenaceae</taxon>
        <taxon>Coccidioides</taxon>
    </lineage>
</organism>